<dbReference type="Proteomes" id="UP000320216">
    <property type="component" value="Chromosome"/>
</dbReference>
<accession>A0A5B8MB43</accession>
<reference evidence="2 3" key="1">
    <citation type="submission" date="2019-07" db="EMBL/GenBank/DDBJ databases">
        <title>Full genome sequence of Humibacter sp. WJ7-1.</title>
        <authorList>
            <person name="Im W.-T."/>
        </authorList>
    </citation>
    <scope>NUCLEOTIDE SEQUENCE [LARGE SCALE GENOMIC DNA]</scope>
    <source>
        <strain evidence="2 3">WJ7-1</strain>
    </source>
</reference>
<protein>
    <submittedName>
        <fullName evidence="2">Uncharacterized protein</fullName>
    </submittedName>
</protein>
<dbReference type="OrthoDB" id="3352011at2"/>
<dbReference type="KEGG" id="huw:FPZ11_15335"/>
<evidence type="ECO:0000313" key="2">
    <source>
        <dbReference type="EMBL" id="QDZ16922.1"/>
    </source>
</evidence>
<organism evidence="2 3">
    <name type="scientific">Humibacter ginsenosidimutans</name>
    <dbReference type="NCBI Taxonomy" id="2599293"/>
    <lineage>
        <taxon>Bacteria</taxon>
        <taxon>Bacillati</taxon>
        <taxon>Actinomycetota</taxon>
        <taxon>Actinomycetes</taxon>
        <taxon>Micrococcales</taxon>
        <taxon>Microbacteriaceae</taxon>
        <taxon>Humibacter</taxon>
    </lineage>
</organism>
<evidence type="ECO:0000256" key="1">
    <source>
        <dbReference type="SAM" id="MobiDB-lite"/>
    </source>
</evidence>
<feature type="region of interest" description="Disordered" evidence="1">
    <location>
        <begin position="29"/>
        <end position="67"/>
    </location>
</feature>
<dbReference type="EMBL" id="CP042305">
    <property type="protein sequence ID" value="QDZ16922.1"/>
    <property type="molecule type" value="Genomic_DNA"/>
</dbReference>
<gene>
    <name evidence="2" type="ORF">FPZ11_15335</name>
</gene>
<name>A0A5B8MB43_9MICO</name>
<keyword evidence="3" id="KW-1185">Reference proteome</keyword>
<dbReference type="AlphaFoldDB" id="A0A5B8MB43"/>
<proteinExistence type="predicted"/>
<evidence type="ECO:0000313" key="3">
    <source>
        <dbReference type="Proteomes" id="UP000320216"/>
    </source>
</evidence>
<sequence length="272" mass="30540">MRVFTPYLGQPTDRLLNFLAFEPIPRGASERGYSELEPSTLDSGRRGKRFWSSNSIDDEAPRMPDRPVPGRVETVDGIPRLSVVVHSEQFDNGARVAARFEFRADRPHEFAVETYNLPDSVELDAFIVTATMGNFARLRRLRLRDEIVTPDGLWPGFDDVHFAEHRTFGLDRLQRTASGGVTVAAEPDEPDPSSADYEASVAAHWHYTGDAAVQTWESDDPHPALVACVNARRVYWASEAPIPGGAAFENVELIEPFRQGARYIFRVEPRSR</sequence>